<dbReference type="EMBL" id="MU006237">
    <property type="protein sequence ID" value="KAF2821409.1"/>
    <property type="molecule type" value="Genomic_DNA"/>
</dbReference>
<organism evidence="1 2">
    <name type="scientific">Ophiobolus disseminans</name>
    <dbReference type="NCBI Taxonomy" id="1469910"/>
    <lineage>
        <taxon>Eukaryota</taxon>
        <taxon>Fungi</taxon>
        <taxon>Dikarya</taxon>
        <taxon>Ascomycota</taxon>
        <taxon>Pezizomycotina</taxon>
        <taxon>Dothideomycetes</taxon>
        <taxon>Pleosporomycetidae</taxon>
        <taxon>Pleosporales</taxon>
        <taxon>Pleosporineae</taxon>
        <taxon>Phaeosphaeriaceae</taxon>
        <taxon>Ophiobolus</taxon>
    </lineage>
</organism>
<reference evidence="1" key="1">
    <citation type="journal article" date="2020" name="Stud. Mycol.">
        <title>101 Dothideomycetes genomes: a test case for predicting lifestyles and emergence of pathogens.</title>
        <authorList>
            <person name="Haridas S."/>
            <person name="Albert R."/>
            <person name="Binder M."/>
            <person name="Bloem J."/>
            <person name="Labutti K."/>
            <person name="Salamov A."/>
            <person name="Andreopoulos B."/>
            <person name="Baker S."/>
            <person name="Barry K."/>
            <person name="Bills G."/>
            <person name="Bluhm B."/>
            <person name="Cannon C."/>
            <person name="Castanera R."/>
            <person name="Culley D."/>
            <person name="Daum C."/>
            <person name="Ezra D."/>
            <person name="Gonzalez J."/>
            <person name="Henrissat B."/>
            <person name="Kuo A."/>
            <person name="Liang C."/>
            <person name="Lipzen A."/>
            <person name="Lutzoni F."/>
            <person name="Magnuson J."/>
            <person name="Mondo S."/>
            <person name="Nolan M."/>
            <person name="Ohm R."/>
            <person name="Pangilinan J."/>
            <person name="Park H.-J."/>
            <person name="Ramirez L."/>
            <person name="Alfaro M."/>
            <person name="Sun H."/>
            <person name="Tritt A."/>
            <person name="Yoshinaga Y."/>
            <person name="Zwiers L.-H."/>
            <person name="Turgeon B."/>
            <person name="Goodwin S."/>
            <person name="Spatafora J."/>
            <person name="Crous P."/>
            <person name="Grigoriev I."/>
        </authorList>
    </citation>
    <scope>NUCLEOTIDE SEQUENCE</scope>
    <source>
        <strain evidence="1">CBS 113818</strain>
    </source>
</reference>
<name>A0A6A6ZL72_9PLEO</name>
<dbReference type="AlphaFoldDB" id="A0A6A6ZL72"/>
<protein>
    <submittedName>
        <fullName evidence="1">Uncharacterized protein</fullName>
    </submittedName>
</protein>
<gene>
    <name evidence="1" type="ORF">CC86DRAFT_411101</name>
</gene>
<proteinExistence type="predicted"/>
<keyword evidence="2" id="KW-1185">Reference proteome</keyword>
<evidence type="ECO:0000313" key="1">
    <source>
        <dbReference type="EMBL" id="KAF2821409.1"/>
    </source>
</evidence>
<accession>A0A6A6ZL72</accession>
<dbReference type="Proteomes" id="UP000799424">
    <property type="component" value="Unassembled WGS sequence"/>
</dbReference>
<sequence length="170" mass="19210">MGTWELAMLAKSGDIVFAFAVKDMFDSLAWGSLKESSLQKGYVSLPWFFITWSATGPIALERIKGAEALARTMEKHRKREMELRTLSVSGDIQQRPVYVEAGDLAVSAGLGDYDPRLGESLVNRTQWSTWIPEITKLTLNMLRDRSIAYSTQPMNTHCKERKTCQSYLIV</sequence>
<evidence type="ECO:0000313" key="2">
    <source>
        <dbReference type="Proteomes" id="UP000799424"/>
    </source>
</evidence>
<dbReference type="OrthoDB" id="5139479at2759"/>